<comment type="caution">
    <text evidence="1">The sequence shown here is derived from an EMBL/GenBank/DDBJ whole genome shotgun (WGS) entry which is preliminary data.</text>
</comment>
<proteinExistence type="predicted"/>
<sequence>MSELTNELRDWVDVNLGRGGDKDVIFKVLYDRGISAQTIEAYMGYRPSVSIQDIVNPFSENEQVNYHRYPQKTLFLPNAQECISGESRVLRVDQFLNNEEVDAIFSVITPSLEDFLKTQSQSELDKQLGQFTYRLGALNNAIIAEVDRRICKWVGVDPRCGEDLLIQMVNSQEAIQQEAFLDNSVFSVVIYLSGDKTQNSTQFPLLNASLEFGQGDLLFWQNKASDNSIDQQMCYYNAPDNEHQQYMLVKRFYLNDELPMYRKTLSEMVENYTELGIHKIQLPNEFMSTLTNFYHSNKNLQEDEFSGEDDFIKTSEKNIAPTTMTTLPEHLCDYVHDYMQPLLESWTGTLLEATYVYGIRTYHNKSILKPHRDRIATHIISCIINVYQDVDMEWPLQIEDNFYRKHSVILKPGEAIFYESARLEHSRVEPFQGRAYANVFCHFKPIGYVPPDYI</sequence>
<accession>A0A5S3V5X8</accession>
<name>A0A5S3V5X8_9GAMM</name>
<organism evidence="1 2">
    <name type="scientific">Pseudoalteromonas aurantia</name>
    <dbReference type="NCBI Taxonomy" id="43654"/>
    <lineage>
        <taxon>Bacteria</taxon>
        <taxon>Pseudomonadati</taxon>
        <taxon>Pseudomonadota</taxon>
        <taxon>Gammaproteobacteria</taxon>
        <taxon>Alteromonadales</taxon>
        <taxon>Pseudoalteromonadaceae</taxon>
        <taxon>Pseudoalteromonas</taxon>
    </lineage>
</organism>
<gene>
    <name evidence="1" type="ORF">CWC19_15720</name>
</gene>
<reference evidence="2" key="2">
    <citation type="submission" date="2019-06" db="EMBL/GenBank/DDBJ databases">
        <title>Co-occurence of chitin degradation, pigmentation and bioactivity in marine Pseudoalteromonas.</title>
        <authorList>
            <person name="Sonnenschein E.C."/>
            <person name="Bech P.K."/>
        </authorList>
    </citation>
    <scope>NUCLEOTIDE SEQUENCE [LARGE SCALE GENOMIC DNA]</scope>
    <source>
        <strain evidence="2">S3790</strain>
    </source>
</reference>
<dbReference type="Gene3D" id="2.60.120.620">
    <property type="entry name" value="q2cbj1_9rhob like domain"/>
    <property type="match status" value="2"/>
</dbReference>
<dbReference type="RefSeq" id="WP_138592736.1">
    <property type="nucleotide sequence ID" value="NZ_PNBX01000073.1"/>
</dbReference>
<dbReference type="OrthoDB" id="269774at2"/>
<evidence type="ECO:0000313" key="2">
    <source>
        <dbReference type="Proteomes" id="UP000307217"/>
    </source>
</evidence>
<dbReference type="Proteomes" id="UP000307217">
    <property type="component" value="Unassembled WGS sequence"/>
</dbReference>
<reference evidence="1 2" key="1">
    <citation type="submission" date="2018-01" db="EMBL/GenBank/DDBJ databases">
        <authorList>
            <person name="Paulsen S."/>
            <person name="Gram L.K."/>
        </authorList>
    </citation>
    <scope>NUCLEOTIDE SEQUENCE [LARGE SCALE GENOMIC DNA]</scope>
    <source>
        <strain evidence="1 2">S3790</strain>
    </source>
</reference>
<dbReference type="EMBL" id="PNBX01000073">
    <property type="protein sequence ID" value="TMO66612.1"/>
    <property type="molecule type" value="Genomic_DNA"/>
</dbReference>
<dbReference type="AlphaFoldDB" id="A0A5S3V5X8"/>
<protein>
    <submittedName>
        <fullName evidence="1">Uncharacterized protein</fullName>
    </submittedName>
</protein>
<evidence type="ECO:0000313" key="1">
    <source>
        <dbReference type="EMBL" id="TMO66612.1"/>
    </source>
</evidence>